<sequence length="135" mass="15108">MSRKEAIKKLEQTLIRRRDAIRRALKGDLSLFQELHQEKTGDVLDAAADSVQDELNSQLIEVEARELSAIDEAIARMRDGSYGHCAGCGRSIPLTRLRAVPYATDCIECRRKSESKAKRGGVSWNRVYDEADATS</sequence>
<evidence type="ECO:0000313" key="6">
    <source>
        <dbReference type="EMBL" id="QDT13147.1"/>
    </source>
</evidence>
<evidence type="ECO:0000256" key="3">
    <source>
        <dbReference type="ARBA" id="ARBA00022833"/>
    </source>
</evidence>
<feature type="zinc finger region" description="dksA C4-type" evidence="4">
    <location>
        <begin position="85"/>
        <end position="109"/>
    </location>
</feature>
<evidence type="ECO:0000256" key="2">
    <source>
        <dbReference type="ARBA" id="ARBA00022771"/>
    </source>
</evidence>
<organism evidence="6 7">
    <name type="scientific">Stieleria marina</name>
    <dbReference type="NCBI Taxonomy" id="1930275"/>
    <lineage>
        <taxon>Bacteria</taxon>
        <taxon>Pseudomonadati</taxon>
        <taxon>Planctomycetota</taxon>
        <taxon>Planctomycetia</taxon>
        <taxon>Pirellulales</taxon>
        <taxon>Pirellulaceae</taxon>
        <taxon>Stieleria</taxon>
    </lineage>
</organism>
<evidence type="ECO:0000313" key="7">
    <source>
        <dbReference type="Proteomes" id="UP000319817"/>
    </source>
</evidence>
<keyword evidence="3" id="KW-0862">Zinc</keyword>
<name>A0A517P196_9BACT</name>
<dbReference type="AlphaFoldDB" id="A0A517P196"/>
<keyword evidence="2" id="KW-0863">Zinc-finger</keyword>
<dbReference type="InterPro" id="IPR037187">
    <property type="entry name" value="DnaK_N"/>
</dbReference>
<dbReference type="InterPro" id="IPR000962">
    <property type="entry name" value="Znf_DskA_TraR"/>
</dbReference>
<dbReference type="SUPFAM" id="SSF57716">
    <property type="entry name" value="Glucocorticoid receptor-like (DNA-binding domain)"/>
    <property type="match status" value="1"/>
</dbReference>
<dbReference type="Proteomes" id="UP000319817">
    <property type="component" value="Chromosome"/>
</dbReference>
<dbReference type="EMBL" id="CP036526">
    <property type="protein sequence ID" value="QDT13147.1"/>
    <property type="molecule type" value="Genomic_DNA"/>
</dbReference>
<protein>
    <submittedName>
        <fullName evidence="6">General stress protein 16O</fullName>
    </submittedName>
</protein>
<dbReference type="OrthoDB" id="9811543at2"/>
<reference evidence="6 7" key="1">
    <citation type="submission" date="2019-02" db="EMBL/GenBank/DDBJ databases">
        <title>Deep-cultivation of Planctomycetes and their phenomic and genomic characterization uncovers novel biology.</title>
        <authorList>
            <person name="Wiegand S."/>
            <person name="Jogler M."/>
            <person name="Boedeker C."/>
            <person name="Pinto D."/>
            <person name="Vollmers J."/>
            <person name="Rivas-Marin E."/>
            <person name="Kohn T."/>
            <person name="Peeters S.H."/>
            <person name="Heuer A."/>
            <person name="Rast P."/>
            <person name="Oberbeckmann S."/>
            <person name="Bunk B."/>
            <person name="Jeske O."/>
            <person name="Meyerdierks A."/>
            <person name="Storesund J.E."/>
            <person name="Kallscheuer N."/>
            <person name="Luecker S."/>
            <person name="Lage O.M."/>
            <person name="Pohl T."/>
            <person name="Merkel B.J."/>
            <person name="Hornburger P."/>
            <person name="Mueller R.-W."/>
            <person name="Bruemmer F."/>
            <person name="Labrenz M."/>
            <person name="Spormann A.M."/>
            <person name="Op den Camp H."/>
            <person name="Overmann J."/>
            <person name="Amann R."/>
            <person name="Jetten M.S.M."/>
            <person name="Mascher T."/>
            <person name="Medema M.H."/>
            <person name="Devos D.P."/>
            <person name="Kaster A.-K."/>
            <person name="Ovreas L."/>
            <person name="Rohde M."/>
            <person name="Galperin M.Y."/>
            <person name="Jogler C."/>
        </authorList>
    </citation>
    <scope>NUCLEOTIDE SEQUENCE [LARGE SCALE GENOMIC DNA]</scope>
    <source>
        <strain evidence="6 7">K23_9</strain>
    </source>
</reference>
<proteinExistence type="predicted"/>
<feature type="domain" description="Zinc finger DksA/TraR C4-type" evidence="5">
    <location>
        <begin position="80"/>
        <end position="114"/>
    </location>
</feature>
<accession>A0A517P196</accession>
<dbReference type="Gene3D" id="1.20.120.910">
    <property type="entry name" value="DksA, coiled-coil domain"/>
    <property type="match status" value="1"/>
</dbReference>
<keyword evidence="7" id="KW-1185">Reference proteome</keyword>
<dbReference type="SUPFAM" id="SSF109635">
    <property type="entry name" value="DnaK suppressor protein DksA, alpha-hairpin domain"/>
    <property type="match status" value="1"/>
</dbReference>
<dbReference type="RefSeq" id="WP_145420934.1">
    <property type="nucleotide sequence ID" value="NZ_CP036526.1"/>
</dbReference>
<keyword evidence="1" id="KW-0479">Metal-binding</keyword>
<evidence type="ECO:0000256" key="4">
    <source>
        <dbReference type="PROSITE-ProRule" id="PRU00510"/>
    </source>
</evidence>
<dbReference type="PANTHER" id="PTHR33823">
    <property type="entry name" value="RNA POLYMERASE-BINDING TRANSCRIPTION FACTOR DKSA-RELATED"/>
    <property type="match status" value="1"/>
</dbReference>
<dbReference type="PANTHER" id="PTHR33823:SF4">
    <property type="entry name" value="GENERAL STRESS PROTEIN 16O"/>
    <property type="match status" value="1"/>
</dbReference>
<evidence type="ECO:0000259" key="5">
    <source>
        <dbReference type="Pfam" id="PF01258"/>
    </source>
</evidence>
<dbReference type="GO" id="GO:0008270">
    <property type="term" value="F:zinc ion binding"/>
    <property type="evidence" value="ECO:0007669"/>
    <property type="project" value="UniProtKB-KW"/>
</dbReference>
<dbReference type="PROSITE" id="PS51128">
    <property type="entry name" value="ZF_DKSA_2"/>
    <property type="match status" value="1"/>
</dbReference>
<gene>
    <name evidence="6" type="primary">yocK</name>
    <name evidence="6" type="ORF">K239x_51640</name>
</gene>
<evidence type="ECO:0000256" key="1">
    <source>
        <dbReference type="ARBA" id="ARBA00022723"/>
    </source>
</evidence>
<dbReference type="Pfam" id="PF01258">
    <property type="entry name" value="zf-dskA_traR"/>
    <property type="match status" value="1"/>
</dbReference>